<evidence type="ECO:0000313" key="2">
    <source>
        <dbReference type="EMBL" id="OJA07697.1"/>
    </source>
</evidence>
<proteinExistence type="predicted"/>
<dbReference type="OrthoDB" id="2688723at2759"/>
<keyword evidence="3" id="KW-1185">Reference proteome</keyword>
<name>A0A1J8Q1V6_9AGAM</name>
<protein>
    <submittedName>
        <fullName evidence="2">Uncharacterized protein</fullName>
    </submittedName>
</protein>
<reference evidence="2 3" key="1">
    <citation type="submission" date="2016-03" db="EMBL/GenBank/DDBJ databases">
        <title>Comparative genomics of the ectomycorrhizal sister species Rhizopogon vinicolor and Rhizopogon vesiculosus (Basidiomycota: Boletales) reveals a divergence of the mating type B locus.</title>
        <authorList>
            <person name="Mujic A.B."/>
            <person name="Kuo A."/>
            <person name="Tritt A."/>
            <person name="Lipzen A."/>
            <person name="Chen C."/>
            <person name="Johnson J."/>
            <person name="Sharma A."/>
            <person name="Barry K."/>
            <person name="Grigoriev I.V."/>
            <person name="Spatafora J.W."/>
        </authorList>
    </citation>
    <scope>NUCLEOTIDE SEQUENCE [LARGE SCALE GENOMIC DNA]</scope>
    <source>
        <strain evidence="2 3">AM-OR11-056</strain>
    </source>
</reference>
<dbReference type="AlphaFoldDB" id="A0A1J8Q1V6"/>
<accession>A0A1J8Q1V6</accession>
<feature type="compositionally biased region" description="Basic residues" evidence="1">
    <location>
        <begin position="122"/>
        <end position="135"/>
    </location>
</feature>
<evidence type="ECO:0000313" key="3">
    <source>
        <dbReference type="Proteomes" id="UP000183567"/>
    </source>
</evidence>
<organism evidence="2 3">
    <name type="scientific">Rhizopogon vesiculosus</name>
    <dbReference type="NCBI Taxonomy" id="180088"/>
    <lineage>
        <taxon>Eukaryota</taxon>
        <taxon>Fungi</taxon>
        <taxon>Dikarya</taxon>
        <taxon>Basidiomycota</taxon>
        <taxon>Agaricomycotina</taxon>
        <taxon>Agaricomycetes</taxon>
        <taxon>Agaricomycetidae</taxon>
        <taxon>Boletales</taxon>
        <taxon>Suillineae</taxon>
        <taxon>Rhizopogonaceae</taxon>
        <taxon>Rhizopogon</taxon>
    </lineage>
</organism>
<sequence length="218" mass="24116">MSLSNFSFSTRSSSVVQMYSPRADDITPLPVFSRKTSRLRGPRPCISWLQMETPVREEPEESWSWACRQADLPRASTSCSYTSSESSLSNQSSITSESSSSSSSSSPCINETPILPFDHDSSRRHKSRPQRRKPCGPRPLSCAYSSNSPVRPFLSINTSLLPHVPLEESVLPLPFVEFPCIAPTEPTTHAPQLPPAIPFSPSDLLDWDAIFEFLGIGK</sequence>
<comment type="caution">
    <text evidence="2">The sequence shown here is derived from an EMBL/GenBank/DDBJ whole genome shotgun (WGS) entry which is preliminary data.</text>
</comment>
<dbReference type="Proteomes" id="UP000183567">
    <property type="component" value="Unassembled WGS sequence"/>
</dbReference>
<dbReference type="EMBL" id="LVVM01006583">
    <property type="protein sequence ID" value="OJA07697.1"/>
    <property type="molecule type" value="Genomic_DNA"/>
</dbReference>
<gene>
    <name evidence="2" type="ORF">AZE42_01866</name>
</gene>
<feature type="region of interest" description="Disordered" evidence="1">
    <location>
        <begin position="81"/>
        <end position="140"/>
    </location>
</feature>
<feature type="compositionally biased region" description="Low complexity" evidence="1">
    <location>
        <begin position="81"/>
        <end position="106"/>
    </location>
</feature>
<evidence type="ECO:0000256" key="1">
    <source>
        <dbReference type="SAM" id="MobiDB-lite"/>
    </source>
</evidence>